<dbReference type="Proteomes" id="UP000068210">
    <property type="component" value="Chromosome"/>
</dbReference>
<protein>
    <recommendedName>
        <fullName evidence="3">DUF2190 family protein</fullName>
    </recommendedName>
</protein>
<proteinExistence type="predicted"/>
<dbReference type="KEGG" id="acx:Achr_20420"/>
<dbReference type="InterPro" id="IPR011231">
    <property type="entry name" value="Phage_VT1-Sakai_H0018"/>
</dbReference>
<dbReference type="PIRSF" id="PIRSF030771">
    <property type="entry name" value="UCP030771"/>
    <property type="match status" value="1"/>
</dbReference>
<reference evidence="1 2" key="1">
    <citation type="journal article" date="2015" name="PLoS ONE">
        <title>Azotobacter Genomes: The Genome of Azotobacter chroococcum NCIMB 8003 (ATCC 4412).</title>
        <authorList>
            <person name="Robson R.L."/>
            <person name="Jones R."/>
            <person name="Robson R.M."/>
            <person name="Schwartz A."/>
            <person name="Richardson T.H."/>
        </authorList>
    </citation>
    <scope>NUCLEOTIDE SEQUENCE [LARGE SCALE GENOMIC DNA]</scope>
    <source>
        <strain evidence="1 2">NCIMB 8003</strain>
    </source>
</reference>
<dbReference type="AlphaFoldDB" id="A0A0C4WT76"/>
<evidence type="ECO:0000313" key="1">
    <source>
        <dbReference type="EMBL" id="AJE21492.1"/>
    </source>
</evidence>
<dbReference type="STRING" id="1328314.Achr_20420"/>
<evidence type="ECO:0008006" key="3">
    <source>
        <dbReference type="Google" id="ProtNLM"/>
    </source>
</evidence>
<evidence type="ECO:0000313" key="2">
    <source>
        <dbReference type="Proteomes" id="UP000068210"/>
    </source>
</evidence>
<dbReference type="Pfam" id="PF09956">
    <property type="entry name" value="Phage_cement_2"/>
    <property type="match status" value="1"/>
</dbReference>
<organism evidence="1 2">
    <name type="scientific">Azotobacter chroococcum NCIMB 8003</name>
    <dbReference type="NCBI Taxonomy" id="1328314"/>
    <lineage>
        <taxon>Bacteria</taxon>
        <taxon>Pseudomonadati</taxon>
        <taxon>Pseudomonadota</taxon>
        <taxon>Gammaproteobacteria</taxon>
        <taxon>Pseudomonadales</taxon>
        <taxon>Pseudomonadaceae</taxon>
        <taxon>Azotobacter</taxon>
    </lineage>
</organism>
<gene>
    <name evidence="1" type="ORF">Achr_20420</name>
</gene>
<dbReference type="EMBL" id="CP010415">
    <property type="protein sequence ID" value="AJE21492.1"/>
    <property type="molecule type" value="Genomic_DNA"/>
</dbReference>
<dbReference type="HOGENOM" id="CLU_165535_1_0_6"/>
<keyword evidence="2" id="KW-1185">Reference proteome</keyword>
<name>A0A0C4WT76_9GAMM</name>
<sequence>MKSYIQPGDCITVPAPAGGTVSGELYKVGSIIGVAVTTEAAGDPVVLKLCGVFALNKTSAQAWAVGDSVYMNTSTRVLTNASTAGLVLVGVATEVAANPSAVGRVRLNGVSAPAAVA</sequence>
<accession>A0A0C4WT76</accession>
<dbReference type="RefSeq" id="WP_039804073.1">
    <property type="nucleotide sequence ID" value="NZ_CP010415.1"/>
</dbReference>